<dbReference type="EMBL" id="FZOU01000001">
    <property type="protein sequence ID" value="SNS41382.1"/>
    <property type="molecule type" value="Genomic_DNA"/>
</dbReference>
<reference evidence="2 3" key="1">
    <citation type="submission" date="2017-06" db="EMBL/GenBank/DDBJ databases">
        <authorList>
            <person name="Kim H.J."/>
            <person name="Triplett B.A."/>
        </authorList>
    </citation>
    <scope>NUCLEOTIDE SEQUENCE [LARGE SCALE GENOMIC DNA]</scope>
    <source>
        <strain evidence="2 3">DSM 18704</strain>
    </source>
</reference>
<protein>
    <submittedName>
        <fullName evidence="2">Uncharacterized protein</fullName>
    </submittedName>
</protein>
<accession>A0A239EBV7</accession>
<dbReference type="AlphaFoldDB" id="A0A239EBV7"/>
<proteinExistence type="predicted"/>
<evidence type="ECO:0000256" key="1">
    <source>
        <dbReference type="SAM" id="MobiDB-lite"/>
    </source>
</evidence>
<feature type="region of interest" description="Disordered" evidence="1">
    <location>
        <begin position="15"/>
        <end position="60"/>
    </location>
</feature>
<evidence type="ECO:0000313" key="2">
    <source>
        <dbReference type="EMBL" id="SNS41382.1"/>
    </source>
</evidence>
<gene>
    <name evidence="2" type="ORF">SAMN05421770_101869</name>
</gene>
<organism evidence="2 3">
    <name type="scientific">Granulicella rosea</name>
    <dbReference type="NCBI Taxonomy" id="474952"/>
    <lineage>
        <taxon>Bacteria</taxon>
        <taxon>Pseudomonadati</taxon>
        <taxon>Acidobacteriota</taxon>
        <taxon>Terriglobia</taxon>
        <taxon>Terriglobales</taxon>
        <taxon>Acidobacteriaceae</taxon>
        <taxon>Granulicella</taxon>
    </lineage>
</organism>
<sequence length="60" mass="6624">MKWATIQAACLGIQVSAPFQNNTQNKTKKPAPNESLTMPQTDEISRWTTAPQHGQSSVVR</sequence>
<name>A0A239EBV7_9BACT</name>
<evidence type="ECO:0000313" key="3">
    <source>
        <dbReference type="Proteomes" id="UP000198356"/>
    </source>
</evidence>
<feature type="compositionally biased region" description="Polar residues" evidence="1">
    <location>
        <begin position="34"/>
        <end position="60"/>
    </location>
</feature>
<dbReference type="Proteomes" id="UP000198356">
    <property type="component" value="Unassembled WGS sequence"/>
</dbReference>
<keyword evidence="3" id="KW-1185">Reference proteome</keyword>